<dbReference type="Proteomes" id="UP001231649">
    <property type="component" value="Chromosome 31"/>
</dbReference>
<sequence length="394" mass="44109">MYYRLFIVVLCLIIFLSVLCNGDYSYDELSEGSECVSEEGITGTCVDIHRCMQYVQFLKNRSKFPQICTFNGRIPIVCCTDCDLVNNTSNVLVDRFGLHYFKTGKKAHDKCLEYIVDEPYPCDLYGGVQRYLDDEQNCYGYTLTAVLAVAGGLDAVKGQYPHMALLGYGDDEASADWLCGGTLISHRYILTAAHCKSTHHLGPVRFIALGIHRRSDPRDTWKLYNVKHIIVHPEYKPPSKYHDIALLVTDKWVKFTHMILPACLDTGDTDGSVAFATGWGSLGHRKNLADTLQTVPLKAYSEEECSSFYPPHRLLLHGYNHTTQMCYGDKDEINDTCQGDSGGPLQVQSELSSCVHTVIGVTSHGKSCGFGGGFGVYIRVSYYVPWIEQTVWPE</sequence>
<reference evidence="1" key="1">
    <citation type="submission" date="2023-03" db="EMBL/GenBank/DDBJ databases">
        <title>Chromosome-level genomes of two armyworms, Mythimna separata and Mythimna loreyi, provide insights into the biosynthesis and reception of sex pheromones.</title>
        <authorList>
            <person name="Zhao H."/>
        </authorList>
    </citation>
    <scope>NUCLEOTIDE SEQUENCE</scope>
    <source>
        <strain evidence="1">BeijingLab</strain>
    </source>
</reference>
<gene>
    <name evidence="1" type="ORF">PYW08_012502</name>
</gene>
<keyword evidence="2" id="KW-1185">Reference proteome</keyword>
<organism evidence="1 2">
    <name type="scientific">Mythimna loreyi</name>
    <dbReference type="NCBI Taxonomy" id="667449"/>
    <lineage>
        <taxon>Eukaryota</taxon>
        <taxon>Metazoa</taxon>
        <taxon>Ecdysozoa</taxon>
        <taxon>Arthropoda</taxon>
        <taxon>Hexapoda</taxon>
        <taxon>Insecta</taxon>
        <taxon>Pterygota</taxon>
        <taxon>Neoptera</taxon>
        <taxon>Endopterygota</taxon>
        <taxon>Lepidoptera</taxon>
        <taxon>Glossata</taxon>
        <taxon>Ditrysia</taxon>
        <taxon>Noctuoidea</taxon>
        <taxon>Noctuidae</taxon>
        <taxon>Noctuinae</taxon>
        <taxon>Hadenini</taxon>
        <taxon>Mythimna</taxon>
    </lineage>
</organism>
<proteinExistence type="predicted"/>
<accession>A0ACC2Q274</accession>
<comment type="caution">
    <text evidence="1">The sequence shown here is derived from an EMBL/GenBank/DDBJ whole genome shotgun (WGS) entry which is preliminary data.</text>
</comment>
<evidence type="ECO:0000313" key="2">
    <source>
        <dbReference type="Proteomes" id="UP001231649"/>
    </source>
</evidence>
<dbReference type="EMBL" id="CM056807">
    <property type="protein sequence ID" value="KAJ8705456.1"/>
    <property type="molecule type" value="Genomic_DNA"/>
</dbReference>
<evidence type="ECO:0000313" key="1">
    <source>
        <dbReference type="EMBL" id="KAJ8705456.1"/>
    </source>
</evidence>
<protein>
    <submittedName>
        <fullName evidence="1">Uncharacterized protein</fullName>
    </submittedName>
</protein>
<name>A0ACC2Q274_9NEOP</name>